<accession>A0A0A2C4U6</accession>
<keyword evidence="2" id="KW-0678">Repressor</keyword>
<dbReference type="GO" id="GO:0090071">
    <property type="term" value="P:negative regulation of ribosome biogenesis"/>
    <property type="evidence" value="ECO:0007669"/>
    <property type="project" value="UniProtKB-UniRule"/>
</dbReference>
<dbReference type="EMBL" id="JNAX01000015">
    <property type="protein sequence ID" value="KGG19644.1"/>
    <property type="molecule type" value="Genomic_DNA"/>
</dbReference>
<dbReference type="GO" id="GO:0005737">
    <property type="term" value="C:cytoplasm"/>
    <property type="evidence" value="ECO:0007669"/>
    <property type="project" value="UniProtKB-SubCell"/>
</dbReference>
<dbReference type="SUPFAM" id="SSF81301">
    <property type="entry name" value="Nucleotidyltransferase"/>
    <property type="match status" value="1"/>
</dbReference>
<dbReference type="InterPro" id="IPR043519">
    <property type="entry name" value="NT_sf"/>
</dbReference>
<dbReference type="GO" id="GO:0043023">
    <property type="term" value="F:ribosomal large subunit binding"/>
    <property type="evidence" value="ECO:0007669"/>
    <property type="project" value="TreeGrafter"/>
</dbReference>
<comment type="subunit">
    <text evidence="2">Interacts with ribosomal protein uL14 (rplN).</text>
</comment>
<dbReference type="Gene3D" id="3.30.460.10">
    <property type="entry name" value="Beta Polymerase, domain 2"/>
    <property type="match status" value="1"/>
</dbReference>
<dbReference type="Pfam" id="PF02410">
    <property type="entry name" value="RsfS"/>
    <property type="match status" value="1"/>
</dbReference>
<dbReference type="PANTHER" id="PTHR21043">
    <property type="entry name" value="IOJAP SUPERFAMILY ORTHOLOG"/>
    <property type="match status" value="1"/>
</dbReference>
<comment type="subcellular location">
    <subcellularLocation>
        <location evidence="2">Cytoplasm</location>
    </subcellularLocation>
</comment>
<reference evidence="4" key="1">
    <citation type="journal article" date="2014" name="Sci. Data">
        <title>Genomes of diverse isolates of the marine cyanobacterium Prochlorococcus.</title>
        <authorList>
            <person name="Biller S."/>
            <person name="Berube P."/>
            <person name="Thompson J."/>
            <person name="Kelly L."/>
            <person name="Roggensack S."/>
            <person name="Awad L."/>
            <person name="Roache-Johnson K."/>
            <person name="Ding H."/>
            <person name="Giovannoni S.J."/>
            <person name="Moore L.R."/>
            <person name="Chisholm S.W."/>
        </authorList>
    </citation>
    <scope>NUCLEOTIDE SEQUENCE [LARGE SCALE GENOMIC DNA]</scope>
    <source>
        <strain evidence="4">PAC1</strain>
    </source>
</reference>
<proteinExistence type="inferred from homology"/>
<dbReference type="NCBIfam" id="TIGR00090">
    <property type="entry name" value="rsfS_iojap_ybeB"/>
    <property type="match status" value="1"/>
</dbReference>
<dbReference type="GO" id="GO:0042256">
    <property type="term" value="P:cytosolic ribosome assembly"/>
    <property type="evidence" value="ECO:0007669"/>
    <property type="project" value="UniProtKB-UniRule"/>
</dbReference>
<comment type="caution">
    <text evidence="3">The sequence shown here is derived from an EMBL/GenBank/DDBJ whole genome shotgun (WGS) entry which is preliminary data.</text>
</comment>
<gene>
    <name evidence="2" type="primary">rsfS</name>
    <name evidence="3" type="ORF">EV03_2029</name>
</gene>
<keyword evidence="2" id="KW-0810">Translation regulation</keyword>
<evidence type="ECO:0000313" key="4">
    <source>
        <dbReference type="Proteomes" id="UP000030392"/>
    </source>
</evidence>
<dbReference type="AlphaFoldDB" id="A0A0A2C4U6"/>
<organism evidence="3 4">
    <name type="scientific">Prochlorococcus marinus str. PAC1</name>
    <dbReference type="NCBI Taxonomy" id="59924"/>
    <lineage>
        <taxon>Bacteria</taxon>
        <taxon>Bacillati</taxon>
        <taxon>Cyanobacteriota</taxon>
        <taxon>Cyanophyceae</taxon>
        <taxon>Synechococcales</taxon>
        <taxon>Prochlorococcaceae</taxon>
        <taxon>Prochlorococcus</taxon>
    </lineage>
</organism>
<protein>
    <recommendedName>
        <fullName evidence="2">Ribosomal silencing factor RsfS</fullName>
    </recommendedName>
</protein>
<comment type="similarity">
    <text evidence="1 2">Belongs to the Iojap/RsfS family.</text>
</comment>
<dbReference type="HAMAP" id="MF_01477">
    <property type="entry name" value="Iojap_RsfS"/>
    <property type="match status" value="1"/>
</dbReference>
<dbReference type="GO" id="GO:0017148">
    <property type="term" value="P:negative regulation of translation"/>
    <property type="evidence" value="ECO:0007669"/>
    <property type="project" value="UniProtKB-UniRule"/>
</dbReference>
<evidence type="ECO:0000256" key="1">
    <source>
        <dbReference type="ARBA" id="ARBA00010574"/>
    </source>
</evidence>
<dbReference type="PANTHER" id="PTHR21043:SF0">
    <property type="entry name" value="MITOCHONDRIAL ASSEMBLY OF RIBOSOMAL LARGE SUBUNIT PROTEIN 1"/>
    <property type="match status" value="1"/>
</dbReference>
<evidence type="ECO:0000313" key="3">
    <source>
        <dbReference type="EMBL" id="KGG19644.1"/>
    </source>
</evidence>
<comment type="function">
    <text evidence="2">Functions as a ribosomal silencing factor. Interacts with ribosomal protein uL14 (rplN), blocking formation of intersubunit bridge B8. Prevents association of the 30S and 50S ribosomal subunits and the formation of functional ribosomes, thus repressing translation.</text>
</comment>
<sequence>MFMDSNSLVELAAVACDNRKAGYIKLLKVDKVSSIADWILITEGLSDVQVRAIVNNVEKTIREEADLLPLRKEGINEAKWALLDYGDLIINVFQPNERKFYDLESFWSNGIIHDFINNKLIELMDE</sequence>
<evidence type="ECO:0000256" key="2">
    <source>
        <dbReference type="HAMAP-Rule" id="MF_01477"/>
    </source>
</evidence>
<name>A0A0A2C4U6_PROMR</name>
<dbReference type="Proteomes" id="UP000030392">
    <property type="component" value="Unassembled WGS sequence"/>
</dbReference>
<dbReference type="InterPro" id="IPR004394">
    <property type="entry name" value="Iojap/RsfS/C7orf30"/>
</dbReference>
<keyword evidence="2" id="KW-0963">Cytoplasm</keyword>